<dbReference type="RefSeq" id="WP_153250401.1">
    <property type="nucleotide sequence ID" value="NZ_CP044205.1"/>
</dbReference>
<evidence type="ECO:0000259" key="5">
    <source>
        <dbReference type="Pfam" id="PF04542"/>
    </source>
</evidence>
<evidence type="ECO:0000256" key="4">
    <source>
        <dbReference type="ARBA" id="ARBA00023163"/>
    </source>
</evidence>
<dbReference type="InterPro" id="IPR039425">
    <property type="entry name" value="RNA_pol_sigma-70-like"/>
</dbReference>
<name>A0A5Q0BQT5_9GAMM</name>
<organism evidence="7 8">
    <name type="scientific">Candidatus Methylospira mobilis</name>
    <dbReference type="NCBI Taxonomy" id="1808979"/>
    <lineage>
        <taxon>Bacteria</taxon>
        <taxon>Pseudomonadati</taxon>
        <taxon>Pseudomonadota</taxon>
        <taxon>Gammaproteobacteria</taxon>
        <taxon>Methylococcales</taxon>
        <taxon>Methylococcaceae</taxon>
        <taxon>Candidatus Methylospira</taxon>
    </lineage>
</organism>
<dbReference type="InterPro" id="IPR007627">
    <property type="entry name" value="RNA_pol_sigma70_r2"/>
</dbReference>
<dbReference type="InterPro" id="IPR013324">
    <property type="entry name" value="RNA_pol_sigma_r3/r4-like"/>
</dbReference>
<sequence length="167" mass="19049">MKSSIALIESTFLDIQKPLLQLLKRRLGCSHTAEDLMQETYLRVLQQDPASEIGNLRAYLFRIACNLATDHGRRAAVSSWNHIEPLEEDLVCPKPSPEKIAETGQELDRLEQLISELPAQCRRVFLLHKVQHLSHAEIARQLGISPRTVETHIGKALKLLRDRMRQS</sequence>
<dbReference type="SUPFAM" id="SSF88659">
    <property type="entry name" value="Sigma3 and sigma4 domains of RNA polymerase sigma factors"/>
    <property type="match status" value="1"/>
</dbReference>
<feature type="domain" description="RNA polymerase sigma-70 region 2" evidence="5">
    <location>
        <begin position="16"/>
        <end position="75"/>
    </location>
</feature>
<feature type="domain" description="RNA polymerase sigma factor 70 region 4 type 2" evidence="6">
    <location>
        <begin position="108"/>
        <end position="160"/>
    </location>
</feature>
<dbReference type="CDD" id="cd06171">
    <property type="entry name" value="Sigma70_r4"/>
    <property type="match status" value="1"/>
</dbReference>
<dbReference type="GO" id="GO:0003677">
    <property type="term" value="F:DNA binding"/>
    <property type="evidence" value="ECO:0007669"/>
    <property type="project" value="InterPro"/>
</dbReference>
<dbReference type="InterPro" id="IPR013325">
    <property type="entry name" value="RNA_pol_sigma_r2"/>
</dbReference>
<keyword evidence="8" id="KW-1185">Reference proteome</keyword>
<dbReference type="InterPro" id="IPR013249">
    <property type="entry name" value="RNA_pol_sigma70_r4_t2"/>
</dbReference>
<protein>
    <submittedName>
        <fullName evidence="7">Sigma-70 family RNA polymerase sigma factor</fullName>
    </submittedName>
</protein>
<dbReference type="Proteomes" id="UP000325755">
    <property type="component" value="Chromosome"/>
</dbReference>
<dbReference type="InterPro" id="IPR036388">
    <property type="entry name" value="WH-like_DNA-bd_sf"/>
</dbReference>
<keyword evidence="4" id="KW-0804">Transcription</keyword>
<dbReference type="NCBIfam" id="TIGR02937">
    <property type="entry name" value="sigma70-ECF"/>
    <property type="match status" value="1"/>
</dbReference>
<evidence type="ECO:0000259" key="6">
    <source>
        <dbReference type="Pfam" id="PF08281"/>
    </source>
</evidence>
<proteinExistence type="inferred from homology"/>
<dbReference type="SUPFAM" id="SSF88946">
    <property type="entry name" value="Sigma2 domain of RNA polymerase sigma factors"/>
    <property type="match status" value="1"/>
</dbReference>
<dbReference type="PANTHER" id="PTHR43133">
    <property type="entry name" value="RNA POLYMERASE ECF-TYPE SIGMA FACTO"/>
    <property type="match status" value="1"/>
</dbReference>
<dbReference type="InterPro" id="IPR014284">
    <property type="entry name" value="RNA_pol_sigma-70_dom"/>
</dbReference>
<dbReference type="Gene3D" id="1.10.1740.10">
    <property type="match status" value="1"/>
</dbReference>
<dbReference type="Pfam" id="PF04542">
    <property type="entry name" value="Sigma70_r2"/>
    <property type="match status" value="1"/>
</dbReference>
<dbReference type="PANTHER" id="PTHR43133:SF63">
    <property type="entry name" value="RNA POLYMERASE SIGMA FACTOR FECI-RELATED"/>
    <property type="match status" value="1"/>
</dbReference>
<keyword evidence="2" id="KW-0805">Transcription regulation</keyword>
<dbReference type="KEGG" id="mmob:F6R98_18845"/>
<gene>
    <name evidence="7" type="ORF">F6R98_18845</name>
</gene>
<dbReference type="GO" id="GO:0016987">
    <property type="term" value="F:sigma factor activity"/>
    <property type="evidence" value="ECO:0007669"/>
    <property type="project" value="UniProtKB-KW"/>
</dbReference>
<dbReference type="FunCoup" id="A0A5Q0BQT5">
    <property type="interactions" value="142"/>
</dbReference>
<keyword evidence="3" id="KW-0731">Sigma factor</keyword>
<comment type="similarity">
    <text evidence="1">Belongs to the sigma-70 factor family. ECF subfamily.</text>
</comment>
<evidence type="ECO:0000256" key="1">
    <source>
        <dbReference type="ARBA" id="ARBA00010641"/>
    </source>
</evidence>
<evidence type="ECO:0000313" key="8">
    <source>
        <dbReference type="Proteomes" id="UP000325755"/>
    </source>
</evidence>
<dbReference type="Pfam" id="PF08281">
    <property type="entry name" value="Sigma70_r4_2"/>
    <property type="match status" value="1"/>
</dbReference>
<dbReference type="AlphaFoldDB" id="A0A5Q0BQT5"/>
<reference evidence="7 8" key="1">
    <citation type="submission" date="2019-09" db="EMBL/GenBank/DDBJ databases">
        <title>Ecophysiology of the spiral-shaped methanotroph Methylospira mobilis as revealed by the complete genome sequence.</title>
        <authorList>
            <person name="Oshkin I.Y."/>
            <person name="Dedysh S.N."/>
            <person name="Miroshnikov K."/>
            <person name="Danilova O.V."/>
            <person name="Hakobyan A."/>
            <person name="Liesack W."/>
        </authorList>
    </citation>
    <scope>NUCLEOTIDE SEQUENCE [LARGE SCALE GENOMIC DNA]</scope>
    <source>
        <strain evidence="7 8">Shm1</strain>
    </source>
</reference>
<evidence type="ECO:0000256" key="2">
    <source>
        <dbReference type="ARBA" id="ARBA00023015"/>
    </source>
</evidence>
<evidence type="ECO:0000256" key="3">
    <source>
        <dbReference type="ARBA" id="ARBA00023082"/>
    </source>
</evidence>
<dbReference type="InParanoid" id="A0A5Q0BQT5"/>
<accession>A0A5Q0BQT5</accession>
<dbReference type="EMBL" id="CP044205">
    <property type="protein sequence ID" value="QFY44437.1"/>
    <property type="molecule type" value="Genomic_DNA"/>
</dbReference>
<dbReference type="GO" id="GO:0006352">
    <property type="term" value="P:DNA-templated transcription initiation"/>
    <property type="evidence" value="ECO:0007669"/>
    <property type="project" value="InterPro"/>
</dbReference>
<evidence type="ECO:0000313" key="7">
    <source>
        <dbReference type="EMBL" id="QFY44437.1"/>
    </source>
</evidence>
<dbReference type="Gene3D" id="1.10.10.10">
    <property type="entry name" value="Winged helix-like DNA-binding domain superfamily/Winged helix DNA-binding domain"/>
    <property type="match status" value="1"/>
</dbReference>
<dbReference type="OrthoDB" id="6689546at2"/>